<dbReference type="InterPro" id="IPR050250">
    <property type="entry name" value="Macrolide_Exporter_MacB"/>
</dbReference>
<feature type="transmembrane region" description="Helical" evidence="7">
    <location>
        <begin position="360"/>
        <end position="385"/>
    </location>
</feature>
<dbReference type="EMBL" id="BRXS01000001">
    <property type="protein sequence ID" value="GLC23872.1"/>
    <property type="molecule type" value="Genomic_DNA"/>
</dbReference>
<keyword evidence="2" id="KW-1003">Cell membrane</keyword>
<keyword evidence="3 7" id="KW-0812">Transmembrane</keyword>
<dbReference type="InterPro" id="IPR003838">
    <property type="entry name" value="ABC3_permease_C"/>
</dbReference>
<evidence type="ECO:0000259" key="8">
    <source>
        <dbReference type="Pfam" id="PF02687"/>
    </source>
</evidence>
<dbReference type="GO" id="GO:0022857">
    <property type="term" value="F:transmembrane transporter activity"/>
    <property type="evidence" value="ECO:0007669"/>
    <property type="project" value="TreeGrafter"/>
</dbReference>
<comment type="subcellular location">
    <subcellularLocation>
        <location evidence="1">Cell membrane</location>
        <topology evidence="1">Multi-pass membrane protein</topology>
    </subcellularLocation>
</comment>
<evidence type="ECO:0000313" key="10">
    <source>
        <dbReference type="EMBL" id="GLC23872.1"/>
    </source>
</evidence>
<name>A0AA37Q3D5_9BACT</name>
<sequence length="899" mass="95796">MGRFHELAAAARALGRRRQDEIELDEEVRFHLDMEAQALEKAGVPPDEARRRARRDFGGVDRYKEEVRDERGTRWLEDVAHDARFSWRSLRRRPGFTFVAALTLALGIGATTALFGVVKAALLTPLPWGRPESLAVVWSAWKGFDQTWLSYDEWEAYRTEIRAFQDVAIFTDGAAMLTDGTGEPERVRSGSVSANLFQVLGVSPQLGRAFTAEEDRPNGANVVILGHDVWQRRFGGDPAIVGRAIQIGGRASTVVGVMPAGFRLPLDYGAAGATQLWLPLATDASQNGATPGPAFNPNGGNHGYYGVARMAPGATTDQADAQLKALLARVDGQNGYQMPPQFRAYAVPVERQITQRVRPVLLVVFAAVGLVLLIACANVAGLLLVRGEHRRRELAVRVALGIGAPRLARLLLMESLILAVLGGALGVMLAALGVWLVRNTAPAGLARVADTQLDLPVLGFALGVAAIAAVLSGVLPAFEGTRVAPAHELRDGGRGATVGAARLRWRQSLVVAEVALAVVLVAGAGLMIRSVRNLFAIDAGFRAEHVLTMRLSTPSTWYGDSVRVAGFWDELQRRVAALPGVQRVGAARLLPLASEMGDWGLRVEGYTPPPGEGVPGDWQVVTPGYFEAMGLRLRAGRFLDARDGMGAPQAMVINRRFAEKYLAGRDPLGARVRVGGSPDSLTYTVVGVVDDVRHNALTLDVKPQFYATLAQYARAPGNTARSMSLVVRTSGDPATLVTPVRAQIRALDPRLPVSEIRTMDDVVGQSIAEPRFAMGLLGLFGVLALTLSAIGIFGIVAQVVASRSHEFGIRAALGARPRELVGLSLRAGAVQAGAGLAIGVVSALALTRVMRAFLHGVAPTDPATFVTVLVVTGAVALAASVWPARRAGRVDPAAVLHEG</sequence>
<dbReference type="PANTHER" id="PTHR30572">
    <property type="entry name" value="MEMBRANE COMPONENT OF TRANSPORTER-RELATED"/>
    <property type="match status" value="1"/>
</dbReference>
<dbReference type="Pfam" id="PF02687">
    <property type="entry name" value="FtsX"/>
    <property type="match status" value="2"/>
</dbReference>
<proteinExistence type="inferred from homology"/>
<evidence type="ECO:0000256" key="6">
    <source>
        <dbReference type="ARBA" id="ARBA00038076"/>
    </source>
</evidence>
<dbReference type="PANTHER" id="PTHR30572:SF4">
    <property type="entry name" value="ABC TRANSPORTER PERMEASE YTRF"/>
    <property type="match status" value="1"/>
</dbReference>
<accession>A0AA37Q3D5</accession>
<dbReference type="InterPro" id="IPR047928">
    <property type="entry name" value="Perm_prefix_1"/>
</dbReference>
<feature type="domain" description="MacB-like periplasmic core" evidence="9">
    <location>
        <begin position="97"/>
        <end position="326"/>
    </location>
</feature>
<dbReference type="AlphaFoldDB" id="A0AA37Q3D5"/>
<organism evidence="10 11">
    <name type="scientific">Roseisolibacter agri</name>
    <dbReference type="NCBI Taxonomy" id="2014610"/>
    <lineage>
        <taxon>Bacteria</taxon>
        <taxon>Pseudomonadati</taxon>
        <taxon>Gemmatimonadota</taxon>
        <taxon>Gemmatimonadia</taxon>
        <taxon>Gemmatimonadales</taxon>
        <taxon>Gemmatimonadaceae</taxon>
        <taxon>Roseisolibacter</taxon>
    </lineage>
</organism>
<evidence type="ECO:0000256" key="3">
    <source>
        <dbReference type="ARBA" id="ARBA00022692"/>
    </source>
</evidence>
<evidence type="ECO:0008006" key="12">
    <source>
        <dbReference type="Google" id="ProtNLM"/>
    </source>
</evidence>
<evidence type="ECO:0000256" key="5">
    <source>
        <dbReference type="ARBA" id="ARBA00023136"/>
    </source>
</evidence>
<keyword evidence="4 7" id="KW-1133">Transmembrane helix</keyword>
<dbReference type="Proteomes" id="UP001161325">
    <property type="component" value="Unassembled WGS sequence"/>
</dbReference>
<feature type="transmembrane region" description="Helical" evidence="7">
    <location>
        <begin position="96"/>
        <end position="118"/>
    </location>
</feature>
<dbReference type="InterPro" id="IPR017800">
    <property type="entry name" value="ADOP"/>
</dbReference>
<feature type="transmembrane region" description="Helical" evidence="7">
    <location>
        <begin position="865"/>
        <end position="884"/>
    </location>
</feature>
<protein>
    <recommendedName>
        <fullName evidence="12">Macrolide export ATP-binding/permease protein MacB</fullName>
    </recommendedName>
</protein>
<evidence type="ECO:0000256" key="4">
    <source>
        <dbReference type="ARBA" id="ARBA00022989"/>
    </source>
</evidence>
<dbReference type="GO" id="GO:0005886">
    <property type="term" value="C:plasma membrane"/>
    <property type="evidence" value="ECO:0007669"/>
    <property type="project" value="UniProtKB-SubCell"/>
</dbReference>
<evidence type="ECO:0000256" key="2">
    <source>
        <dbReference type="ARBA" id="ARBA00022475"/>
    </source>
</evidence>
<feature type="domain" description="ABC3 transporter permease C-terminal" evidence="8">
    <location>
        <begin position="779"/>
        <end position="891"/>
    </location>
</feature>
<dbReference type="InterPro" id="IPR025857">
    <property type="entry name" value="MacB_PCD"/>
</dbReference>
<dbReference type="NCBIfam" id="NF038403">
    <property type="entry name" value="perm_prefix_1"/>
    <property type="match status" value="1"/>
</dbReference>
<gene>
    <name evidence="10" type="ORF">rosag_03850</name>
</gene>
<dbReference type="RefSeq" id="WP_284348316.1">
    <property type="nucleotide sequence ID" value="NZ_BRXS01000001.1"/>
</dbReference>
<dbReference type="NCBIfam" id="TIGR03434">
    <property type="entry name" value="ADOP"/>
    <property type="match status" value="1"/>
</dbReference>
<feature type="transmembrane region" description="Helical" evidence="7">
    <location>
        <begin position="820"/>
        <end position="845"/>
    </location>
</feature>
<evidence type="ECO:0000256" key="7">
    <source>
        <dbReference type="SAM" id="Phobius"/>
    </source>
</evidence>
<feature type="transmembrane region" description="Helical" evidence="7">
    <location>
        <begin position="416"/>
        <end position="437"/>
    </location>
</feature>
<evidence type="ECO:0000313" key="11">
    <source>
        <dbReference type="Proteomes" id="UP001161325"/>
    </source>
</evidence>
<evidence type="ECO:0000259" key="9">
    <source>
        <dbReference type="Pfam" id="PF12704"/>
    </source>
</evidence>
<feature type="transmembrane region" description="Helical" evidence="7">
    <location>
        <begin position="457"/>
        <end position="478"/>
    </location>
</feature>
<comment type="similarity">
    <text evidence="6">Belongs to the ABC-4 integral membrane protein family.</text>
</comment>
<comment type="caution">
    <text evidence="10">The sequence shown here is derived from an EMBL/GenBank/DDBJ whole genome shotgun (WGS) entry which is preliminary data.</text>
</comment>
<feature type="domain" description="ABC3 transporter permease C-terminal" evidence="8">
    <location>
        <begin position="366"/>
        <end position="479"/>
    </location>
</feature>
<feature type="transmembrane region" description="Helical" evidence="7">
    <location>
        <begin position="509"/>
        <end position="528"/>
    </location>
</feature>
<reference evidence="10" key="1">
    <citation type="submission" date="2022-08" db="EMBL/GenBank/DDBJ databases">
        <title>Draft genome sequencing of Roseisolibacter agri AW1220.</title>
        <authorList>
            <person name="Tobiishi Y."/>
            <person name="Tonouchi A."/>
        </authorList>
    </citation>
    <scope>NUCLEOTIDE SEQUENCE</scope>
    <source>
        <strain evidence="10">AW1220</strain>
    </source>
</reference>
<keyword evidence="11" id="KW-1185">Reference proteome</keyword>
<dbReference type="Pfam" id="PF12704">
    <property type="entry name" value="MacB_PCD"/>
    <property type="match status" value="2"/>
</dbReference>
<feature type="transmembrane region" description="Helical" evidence="7">
    <location>
        <begin position="772"/>
        <end position="800"/>
    </location>
</feature>
<keyword evidence="5 7" id="KW-0472">Membrane</keyword>
<feature type="domain" description="MacB-like periplasmic core" evidence="9">
    <location>
        <begin position="514"/>
        <end position="746"/>
    </location>
</feature>
<evidence type="ECO:0000256" key="1">
    <source>
        <dbReference type="ARBA" id="ARBA00004651"/>
    </source>
</evidence>